<dbReference type="EMBL" id="ASGP02000002">
    <property type="protein sequence ID" value="KAH9520977.1"/>
    <property type="molecule type" value="Genomic_DNA"/>
</dbReference>
<keyword evidence="2" id="KW-1185">Reference proteome</keyword>
<protein>
    <submittedName>
        <fullName evidence="1">Uncharacterized protein</fullName>
    </submittedName>
</protein>
<dbReference type="AlphaFoldDB" id="A0A922L7X8"/>
<reference evidence="1" key="2">
    <citation type="journal article" date="2022" name="Res Sq">
        <title>Comparative Genomics Reveals Insights into the Divergent Evolution of Astigmatic Mites and Household Pest Adaptations.</title>
        <authorList>
            <person name="Xiong Q."/>
            <person name="Wan A.T.-Y."/>
            <person name="Liu X.-Y."/>
            <person name="Fung C.S.-H."/>
            <person name="Xiao X."/>
            <person name="Malainual N."/>
            <person name="Hou J."/>
            <person name="Wang L."/>
            <person name="Wang M."/>
            <person name="Yang K."/>
            <person name="Cui Y."/>
            <person name="Leung E."/>
            <person name="Nong W."/>
            <person name="Shin S.-K."/>
            <person name="Au S."/>
            <person name="Jeong K.Y."/>
            <person name="Chew F.T."/>
            <person name="Hui J."/>
            <person name="Leung T.F."/>
            <person name="Tungtrongchitr A."/>
            <person name="Zhong N."/>
            <person name="Liu Z."/>
            <person name="Tsui S."/>
        </authorList>
    </citation>
    <scope>NUCLEOTIDE SEQUENCE</scope>
    <source>
        <strain evidence="1">Derf</strain>
        <tissue evidence="1">Whole organism</tissue>
    </source>
</reference>
<reference evidence="1" key="1">
    <citation type="submission" date="2013-05" db="EMBL/GenBank/DDBJ databases">
        <authorList>
            <person name="Yim A.K.Y."/>
            <person name="Chan T.F."/>
            <person name="Ji K.M."/>
            <person name="Liu X.Y."/>
            <person name="Zhou J.W."/>
            <person name="Li R.Q."/>
            <person name="Yang K.Y."/>
            <person name="Li J."/>
            <person name="Li M."/>
            <person name="Law P.T.W."/>
            <person name="Wu Y.L."/>
            <person name="Cai Z.L."/>
            <person name="Qin H."/>
            <person name="Bao Y."/>
            <person name="Leung R.K.K."/>
            <person name="Ng P.K.S."/>
            <person name="Zou J."/>
            <person name="Zhong X.J."/>
            <person name="Ran P.X."/>
            <person name="Zhong N.S."/>
            <person name="Liu Z.G."/>
            <person name="Tsui S.K.W."/>
        </authorList>
    </citation>
    <scope>NUCLEOTIDE SEQUENCE</scope>
    <source>
        <strain evidence="1">Derf</strain>
        <tissue evidence="1">Whole organism</tissue>
    </source>
</reference>
<name>A0A922L7X8_DERFA</name>
<proteinExistence type="predicted"/>
<dbReference type="Proteomes" id="UP000790347">
    <property type="component" value="Unassembled WGS sequence"/>
</dbReference>
<accession>A0A922L7X8</accession>
<comment type="caution">
    <text evidence="1">The sequence shown here is derived from an EMBL/GenBank/DDBJ whole genome shotgun (WGS) entry which is preliminary data.</text>
</comment>
<evidence type="ECO:0000313" key="1">
    <source>
        <dbReference type="EMBL" id="KAH9520977.1"/>
    </source>
</evidence>
<sequence length="82" mass="9411">MTIIPGLSSIQFRMNENENVLEKKKTLQIVSKLKSYIFVLEICLPPDVYDDERKKLALFTRGYRSSSSLKDAHLQALETIHG</sequence>
<evidence type="ECO:0000313" key="2">
    <source>
        <dbReference type="Proteomes" id="UP000790347"/>
    </source>
</evidence>
<gene>
    <name evidence="1" type="ORF">DERF_004652</name>
</gene>
<organism evidence="1 2">
    <name type="scientific">Dermatophagoides farinae</name>
    <name type="common">American house dust mite</name>
    <dbReference type="NCBI Taxonomy" id="6954"/>
    <lineage>
        <taxon>Eukaryota</taxon>
        <taxon>Metazoa</taxon>
        <taxon>Ecdysozoa</taxon>
        <taxon>Arthropoda</taxon>
        <taxon>Chelicerata</taxon>
        <taxon>Arachnida</taxon>
        <taxon>Acari</taxon>
        <taxon>Acariformes</taxon>
        <taxon>Sarcoptiformes</taxon>
        <taxon>Astigmata</taxon>
        <taxon>Psoroptidia</taxon>
        <taxon>Analgoidea</taxon>
        <taxon>Pyroglyphidae</taxon>
        <taxon>Dermatophagoidinae</taxon>
        <taxon>Dermatophagoides</taxon>
    </lineage>
</organism>